<name>A0ABV1V5G3_9ACTN</name>
<evidence type="ECO:0000256" key="3">
    <source>
        <dbReference type="ARBA" id="ARBA00022553"/>
    </source>
</evidence>
<dbReference type="PANTHER" id="PTHR45527">
    <property type="entry name" value="NONRIBOSOMAL PEPTIDE SYNTHETASE"/>
    <property type="match status" value="1"/>
</dbReference>
<dbReference type="InterPro" id="IPR025110">
    <property type="entry name" value="AMP-bd_C"/>
</dbReference>
<keyword evidence="2" id="KW-0596">Phosphopantetheine</keyword>
<evidence type="ECO:0000256" key="2">
    <source>
        <dbReference type="ARBA" id="ARBA00022450"/>
    </source>
</evidence>
<dbReference type="InterPro" id="IPR023213">
    <property type="entry name" value="CAT-like_dom_sf"/>
</dbReference>
<evidence type="ECO:0000313" key="7">
    <source>
        <dbReference type="Proteomes" id="UP001445472"/>
    </source>
</evidence>
<dbReference type="Gene3D" id="1.10.1200.10">
    <property type="entry name" value="ACP-like"/>
    <property type="match status" value="2"/>
</dbReference>
<dbReference type="NCBIfam" id="TIGR01733">
    <property type="entry name" value="AA-adenyl-dom"/>
    <property type="match status" value="2"/>
</dbReference>
<dbReference type="CDD" id="cd19531">
    <property type="entry name" value="LCL_NRPS-like"/>
    <property type="match status" value="1"/>
</dbReference>
<dbReference type="InterPro" id="IPR045851">
    <property type="entry name" value="AMP-bd_C_sf"/>
</dbReference>
<dbReference type="InterPro" id="IPR020806">
    <property type="entry name" value="PKS_PP-bd"/>
</dbReference>
<dbReference type="SUPFAM" id="SSF47336">
    <property type="entry name" value="ACP-like"/>
    <property type="match status" value="2"/>
</dbReference>
<proteinExistence type="predicted"/>
<dbReference type="CDD" id="cd05930">
    <property type="entry name" value="A_NRPS"/>
    <property type="match status" value="2"/>
</dbReference>
<dbReference type="Gene3D" id="3.40.50.12780">
    <property type="entry name" value="N-terminal domain of ligase-like"/>
    <property type="match status" value="2"/>
</dbReference>
<dbReference type="Proteomes" id="UP001445472">
    <property type="component" value="Unassembled WGS sequence"/>
</dbReference>
<dbReference type="Pfam" id="PF00668">
    <property type="entry name" value="Condensation"/>
    <property type="match status" value="1"/>
</dbReference>
<sequence length="1607" mass="172952">MQELFERQAARTPSAVAIDSGAGRLTYAELNAGADALADALLAAGAQPETPVGVCLPGGPDLIISLLAVLKTGAAYVPLDPALPEERRRLILKDTGALLVLDGKPLDPGEPTSAEGGAPDPDNAAYIIYTSGTTGRPKGVVVPHRGVVNRVLDTIHRHGVTPADRMLHRTPIGFDAAAWEIFVPLLAGATVVMGSGDTSRDPHAVVRTVAEHGVTILQAVPSMLRLLSQETASQGTSLRLVYSAGEQLDSDTAMRIACTLGSAELWNVYGPTECSIGCVEGLYVPGDAGTVPIGTAIDHTRLLLLDDDGRPVPDGTPGELYVGGAGVARGYFGRSGLTAEYFVPDPHGPAGTRLYRTGDLVRRLPDGRLEFLGRVDQQLKVRGVRVEPGEVESALLRHPQVRAAAVAARDQRLVGYVIRGDEVPAAELRAFLHTILPAEYVPSHFVFLSELPLTPNGKTDRTALPDIERDTGYVAPRTAAERLVCRVWQDVLGVPRVGVDDDFFQLGGYSLLVPKLAARLRREHGTRIPVAELYAASTVEAQARLLSGVQDAGATLPVVARHGSLPLSPGQRRLWFLDRLEPGGWEYVVPLVVPLPGRADASLVREALHALAARHEILRTRYVMRDGEPRQVIGEQPTVELDVSRRDLGDALRTESGHGFDLARGPVWRATLVQDRHLVLIIHHIACDGASARVLRRDLLELYAARVEGREPTLPPLPVQYADFAAWQNQNLDDGLLRAESAYWHDRLNGITPLELPVDRPRPQRRNGRGAVLTFAVDATLAEPVRQMGRRQGATPFMTFLAAYCCLLARVCGTNDIALGTPIAGRLRPELDDLVGFFTNTLVLRCDLTGTVGFEDAVARARETALGAFAHQQLPFQRLVEELQPERDASMSPLFQVMFELVDQDEAGADDALQAVLGSWDVAKFDLTLHLEQHADGSLLGVFEYATDMFDQAGVERLARAYLRVLEGAAAGTPLAELVLMDAAERHRVLVEWNDTAADVPQACVHELIEAQVRRTPDAVAVEYGSQRLTYAELDGQANALAVRLRALGVGPDVPVGVLLDRSPDLVTGLLGVLKAGGCYVPLETELPPARVAQILGDVGARVCLVDAGARLPDGITPVTIGDARAARAPATNAGPDHLVAIYYTSGSTGRPKGVAATHRGWVNRLYAMQDAMELKPGEAVLHKTTVIFDDTPVECFWPLMVGGRVVLVPPGAHRDPVAMLHAAAEHDIAVMLFVPSMLTLVLDALTPKRKAGLRALRHVGTSGEALHPDLVRAFLDRFGTDGPLLHNHWGVTEASIDSTRHPVGPADGAGQGTVTIGRPLANNQVYVLDTELRPVPLGVHGEIHVGGVGLARGYHGDPARTAEAFVPDPYSYGARLYRTGDRARLRPDGAIVFAGRADHQFKIRGVRVELGEIEQALRSHPAVRDTVVDVWHPPSGDKRLAAYVVRADGGGTVSDLRSYLEDRLPDYLVPSVLTVIPRIPRTASGKTDRSALPAPDVSALVQEQGLVGPRNAAEEGLVEIWSEALGTPVGIHNGFFRAGGHSLLAARVVAQTQERFDLELPLRTLFEKPTIAQLAEVIEELIRAEIEALSDSEVRAAATQEQEAQT</sequence>
<dbReference type="PROSITE" id="PS50035">
    <property type="entry name" value="PLD"/>
    <property type="match status" value="1"/>
</dbReference>
<comment type="caution">
    <text evidence="6">The sequence shown here is derived from an EMBL/GenBank/DDBJ whole genome shotgun (WGS) entry which is preliminary data.</text>
</comment>
<accession>A0ABV1V5G3</accession>
<evidence type="ECO:0000259" key="4">
    <source>
        <dbReference type="PROSITE" id="PS50035"/>
    </source>
</evidence>
<dbReference type="PROSITE" id="PS50075">
    <property type="entry name" value="CARRIER"/>
    <property type="match status" value="2"/>
</dbReference>
<evidence type="ECO:0000259" key="5">
    <source>
        <dbReference type="PROSITE" id="PS50075"/>
    </source>
</evidence>
<feature type="domain" description="Carrier" evidence="5">
    <location>
        <begin position="475"/>
        <end position="550"/>
    </location>
</feature>
<dbReference type="InterPro" id="IPR042099">
    <property type="entry name" value="ANL_N_sf"/>
</dbReference>
<dbReference type="Pfam" id="PF00501">
    <property type="entry name" value="AMP-binding"/>
    <property type="match status" value="2"/>
</dbReference>
<feature type="domain" description="PLD phosphodiesterase" evidence="4">
    <location>
        <begin position="294"/>
        <end position="331"/>
    </location>
</feature>
<keyword evidence="3" id="KW-0597">Phosphoprotein</keyword>
<dbReference type="Pfam" id="PF00550">
    <property type="entry name" value="PP-binding"/>
    <property type="match status" value="2"/>
</dbReference>
<dbReference type="Gene3D" id="3.30.559.30">
    <property type="entry name" value="Nonribosomal peptide synthetase, condensation domain"/>
    <property type="match status" value="1"/>
</dbReference>
<dbReference type="InterPro" id="IPR036736">
    <property type="entry name" value="ACP-like_sf"/>
</dbReference>
<dbReference type="InterPro" id="IPR001242">
    <property type="entry name" value="Condensation_dom"/>
</dbReference>
<reference evidence="6 7" key="1">
    <citation type="submission" date="2024-06" db="EMBL/GenBank/DDBJ databases">
        <title>The Natural Products Discovery Center: Release of the First 8490 Sequenced Strains for Exploring Actinobacteria Biosynthetic Diversity.</title>
        <authorList>
            <person name="Kalkreuter E."/>
            <person name="Kautsar S.A."/>
            <person name="Yang D."/>
            <person name="Bader C.D."/>
            <person name="Teijaro C.N."/>
            <person name="Fluegel L."/>
            <person name="Davis C.M."/>
            <person name="Simpson J.R."/>
            <person name="Lauterbach L."/>
            <person name="Steele A.D."/>
            <person name="Gui C."/>
            <person name="Meng S."/>
            <person name="Li G."/>
            <person name="Viehrig K."/>
            <person name="Ye F."/>
            <person name="Su P."/>
            <person name="Kiefer A.F."/>
            <person name="Nichols A."/>
            <person name="Cepeda A.J."/>
            <person name="Yan W."/>
            <person name="Fan B."/>
            <person name="Jiang Y."/>
            <person name="Adhikari A."/>
            <person name="Zheng C.-J."/>
            <person name="Schuster L."/>
            <person name="Cowan T.M."/>
            <person name="Smanski M.J."/>
            <person name="Chevrette M.G."/>
            <person name="De Carvalho L.P.S."/>
            <person name="Shen B."/>
        </authorList>
    </citation>
    <scope>NUCLEOTIDE SEQUENCE [LARGE SCALE GENOMIC DNA]</scope>
    <source>
        <strain evidence="6 7">NPDC000837</strain>
    </source>
</reference>
<dbReference type="InterPro" id="IPR009081">
    <property type="entry name" value="PP-bd_ACP"/>
</dbReference>
<feature type="domain" description="Carrier" evidence="5">
    <location>
        <begin position="1509"/>
        <end position="1583"/>
    </location>
</feature>
<dbReference type="InterPro" id="IPR010071">
    <property type="entry name" value="AA_adenyl_dom"/>
</dbReference>
<gene>
    <name evidence="6" type="ORF">ABT276_34205</name>
</gene>
<dbReference type="Pfam" id="PF13193">
    <property type="entry name" value="AMP-binding_C"/>
    <property type="match status" value="2"/>
</dbReference>
<dbReference type="RefSeq" id="WP_351979165.1">
    <property type="nucleotide sequence ID" value="NZ_JBEPBX010000055.1"/>
</dbReference>
<evidence type="ECO:0000313" key="6">
    <source>
        <dbReference type="EMBL" id="MER6618270.1"/>
    </source>
</evidence>
<dbReference type="InterPro" id="IPR020845">
    <property type="entry name" value="AMP-binding_CS"/>
</dbReference>
<dbReference type="PANTHER" id="PTHR45527:SF1">
    <property type="entry name" value="FATTY ACID SYNTHASE"/>
    <property type="match status" value="1"/>
</dbReference>
<keyword evidence="7" id="KW-1185">Reference proteome</keyword>
<dbReference type="SUPFAM" id="SSF52777">
    <property type="entry name" value="CoA-dependent acyltransferases"/>
    <property type="match status" value="2"/>
</dbReference>
<comment type="cofactor">
    <cofactor evidence="1">
        <name>pantetheine 4'-phosphate</name>
        <dbReference type="ChEBI" id="CHEBI:47942"/>
    </cofactor>
</comment>
<organism evidence="6 7">
    <name type="scientific">Streptomyces xantholiticus</name>
    <dbReference type="NCBI Taxonomy" id="68285"/>
    <lineage>
        <taxon>Bacteria</taxon>
        <taxon>Bacillati</taxon>
        <taxon>Actinomycetota</taxon>
        <taxon>Actinomycetes</taxon>
        <taxon>Kitasatosporales</taxon>
        <taxon>Streptomycetaceae</taxon>
        <taxon>Streptomyces</taxon>
    </lineage>
</organism>
<dbReference type="InterPro" id="IPR000873">
    <property type="entry name" value="AMP-dep_synth/lig_dom"/>
</dbReference>
<dbReference type="InterPro" id="IPR001736">
    <property type="entry name" value="PLipase_D/transphosphatidylase"/>
</dbReference>
<dbReference type="SMART" id="SM00823">
    <property type="entry name" value="PKS_PP"/>
    <property type="match status" value="2"/>
</dbReference>
<evidence type="ECO:0000256" key="1">
    <source>
        <dbReference type="ARBA" id="ARBA00001957"/>
    </source>
</evidence>
<dbReference type="Gene3D" id="3.30.559.10">
    <property type="entry name" value="Chloramphenicol acetyltransferase-like domain"/>
    <property type="match status" value="1"/>
</dbReference>
<dbReference type="EMBL" id="JBEPBX010000055">
    <property type="protein sequence ID" value="MER6618270.1"/>
    <property type="molecule type" value="Genomic_DNA"/>
</dbReference>
<dbReference type="PROSITE" id="PS00455">
    <property type="entry name" value="AMP_BINDING"/>
    <property type="match status" value="2"/>
</dbReference>
<dbReference type="Gene3D" id="3.30.300.30">
    <property type="match status" value="2"/>
</dbReference>
<dbReference type="SUPFAM" id="SSF56801">
    <property type="entry name" value="Acetyl-CoA synthetase-like"/>
    <property type="match status" value="2"/>
</dbReference>
<protein>
    <submittedName>
        <fullName evidence="6">Amino acid adenylation domain-containing protein</fullName>
    </submittedName>
</protein>